<accession>A0A0B5FLH9</accession>
<dbReference type="Proteomes" id="UP000035036">
    <property type="component" value="Plasmid pGSUB1"/>
</dbReference>
<protein>
    <submittedName>
        <fullName evidence="2">Uncharacterized protein</fullName>
    </submittedName>
</protein>
<geneLocation type="plasmid" evidence="2 3">
    <name>pGSUB1</name>
</geneLocation>
<keyword evidence="3" id="KW-1185">Reference proteome</keyword>
<feature type="compositionally biased region" description="Polar residues" evidence="1">
    <location>
        <begin position="60"/>
        <end position="69"/>
    </location>
</feature>
<keyword evidence="2" id="KW-0614">Plasmid</keyword>
<reference evidence="2 3" key="1">
    <citation type="journal article" date="2015" name="Genome Announc.">
        <title>Genomes of Geoalkalibacter ferrihydriticus Z-0531T and Geoalkalibacter subterraneus Red1T, Two Haloalkaliphilic Metal-Reducing Deltaproteobacteria.</title>
        <authorList>
            <person name="Badalamenti J.P."/>
            <person name="Krajmalnik-Brown R."/>
            <person name="Torres C.I."/>
            <person name="Bond D.R."/>
        </authorList>
    </citation>
    <scope>NUCLEOTIDE SEQUENCE [LARGE SCALE GENOMIC DNA]</scope>
    <source>
        <strain evidence="2 3">Red1</strain>
        <plasmid evidence="3">Plasmid pGSUB1</plasmid>
    </source>
</reference>
<evidence type="ECO:0000256" key="1">
    <source>
        <dbReference type="SAM" id="MobiDB-lite"/>
    </source>
</evidence>
<proteinExistence type="predicted"/>
<dbReference type="RefSeq" id="WP_040202961.1">
    <property type="nucleotide sequence ID" value="NZ_CP010312.1"/>
</dbReference>
<gene>
    <name evidence="2" type="ORF">GSUB_17610</name>
</gene>
<name>A0A0B5FLH9_9BACT</name>
<dbReference type="EMBL" id="CP010312">
    <property type="protein sequence ID" value="AJF08293.1"/>
    <property type="molecule type" value="Genomic_DNA"/>
</dbReference>
<dbReference type="HOGENOM" id="CLU_2522833_0_0_7"/>
<organism evidence="2 3">
    <name type="scientific">Geoalkalibacter subterraneus</name>
    <dbReference type="NCBI Taxonomy" id="483547"/>
    <lineage>
        <taxon>Bacteria</taxon>
        <taxon>Pseudomonadati</taxon>
        <taxon>Thermodesulfobacteriota</taxon>
        <taxon>Desulfuromonadia</taxon>
        <taxon>Desulfuromonadales</taxon>
        <taxon>Geoalkalibacteraceae</taxon>
        <taxon>Geoalkalibacter</taxon>
    </lineage>
</organism>
<dbReference type="AlphaFoldDB" id="A0A0B5FLH9"/>
<feature type="region of interest" description="Disordered" evidence="1">
    <location>
        <begin position="60"/>
        <end position="84"/>
    </location>
</feature>
<evidence type="ECO:0000313" key="3">
    <source>
        <dbReference type="Proteomes" id="UP000035036"/>
    </source>
</evidence>
<dbReference type="KEGG" id="gsb:GSUB_17610"/>
<evidence type="ECO:0000313" key="2">
    <source>
        <dbReference type="EMBL" id="AJF08293.1"/>
    </source>
</evidence>
<sequence length="84" mass="9143">MHRVQPGQKAKILTLQVAVDAEADEAFVADEISALLTEGALAQKDSSILDWRYHRDFSNAPITQASSDPQKGEIFEGPSSSEDL</sequence>